<evidence type="ECO:0000256" key="1">
    <source>
        <dbReference type="ARBA" id="ARBA00022536"/>
    </source>
</evidence>
<keyword evidence="2" id="KW-0472">Membrane</keyword>
<gene>
    <name evidence="4" type="primary">LOC111125926</name>
</gene>
<dbReference type="PANTHER" id="PTHR24043:SF8">
    <property type="entry name" value="EGF-LIKE DOMAIN-CONTAINING PROTEIN"/>
    <property type="match status" value="1"/>
</dbReference>
<dbReference type="OrthoDB" id="6117618at2759"/>
<name>A0A8B8DEA3_CRAVI</name>
<keyword evidence="2" id="KW-0812">Transmembrane</keyword>
<keyword evidence="1" id="KW-0245">EGF-like domain</keyword>
<dbReference type="Proteomes" id="UP000694844">
    <property type="component" value="Chromosome 3"/>
</dbReference>
<proteinExistence type="predicted"/>
<dbReference type="KEGG" id="cvn:111125926"/>
<evidence type="ECO:0000313" key="3">
    <source>
        <dbReference type="Proteomes" id="UP000694844"/>
    </source>
</evidence>
<reference evidence="4" key="1">
    <citation type="submission" date="2025-08" db="UniProtKB">
        <authorList>
            <consortium name="RefSeq"/>
        </authorList>
    </citation>
    <scope>IDENTIFICATION</scope>
    <source>
        <tissue evidence="4">Whole sample</tissue>
    </source>
</reference>
<keyword evidence="2" id="KW-1133">Transmembrane helix</keyword>
<dbReference type="PANTHER" id="PTHR24043">
    <property type="entry name" value="SCAVENGER RECEPTOR CLASS F"/>
    <property type="match status" value="1"/>
</dbReference>
<dbReference type="GeneID" id="111125926"/>
<dbReference type="AlphaFoldDB" id="A0A8B8DEA3"/>
<dbReference type="RefSeq" id="XP_022325884.1">
    <property type="nucleotide sequence ID" value="XM_022470176.1"/>
</dbReference>
<dbReference type="Gene3D" id="2.170.300.10">
    <property type="entry name" value="Tie2 ligand-binding domain superfamily"/>
    <property type="match status" value="1"/>
</dbReference>
<evidence type="ECO:0000313" key="4">
    <source>
        <dbReference type="RefSeq" id="XP_022325884.1"/>
    </source>
</evidence>
<evidence type="ECO:0000256" key="2">
    <source>
        <dbReference type="SAM" id="Phobius"/>
    </source>
</evidence>
<accession>A0A8B8DEA3</accession>
<dbReference type="InterPro" id="IPR042635">
    <property type="entry name" value="MEGF10/SREC1/2-like"/>
</dbReference>
<dbReference type="GO" id="GO:0005044">
    <property type="term" value="F:scavenger receptor activity"/>
    <property type="evidence" value="ECO:0007669"/>
    <property type="project" value="InterPro"/>
</dbReference>
<sequence length="313" mass="34534">MSSDCGFNHYYDGSKCSECQAGFFGDNCTKECLVGYYGLRCSKQCECPADECNHIIGCLKDYSQSSQVSTKSFKPSFTFSLSLDHSLNLLSTADYELSTSSNNFNVPVLTSSNNSIGSIMIIGTIIGGLIALFLLVIIIQSCVKLRQKKRAKQTSSKTDVGPEEDPYELIEEIINTATGEISEQQQHSKYYQLKKSNLETTLPYQQMKNQSQYQEIDETCHSTKSSSSSISNMSYLEPNTAKSESRNYLDVLGSNGTTCIEGSPTCSVNQNVNDPSTQYLDPIRDVNLPQLESNSNSNGDNSTYLDVTAETFL</sequence>
<keyword evidence="3" id="KW-1185">Reference proteome</keyword>
<organism evidence="3 4">
    <name type="scientific">Crassostrea virginica</name>
    <name type="common">Eastern oyster</name>
    <dbReference type="NCBI Taxonomy" id="6565"/>
    <lineage>
        <taxon>Eukaryota</taxon>
        <taxon>Metazoa</taxon>
        <taxon>Spiralia</taxon>
        <taxon>Lophotrochozoa</taxon>
        <taxon>Mollusca</taxon>
        <taxon>Bivalvia</taxon>
        <taxon>Autobranchia</taxon>
        <taxon>Pteriomorphia</taxon>
        <taxon>Ostreida</taxon>
        <taxon>Ostreoidea</taxon>
        <taxon>Ostreidae</taxon>
        <taxon>Crassostrea</taxon>
    </lineage>
</organism>
<feature type="transmembrane region" description="Helical" evidence="2">
    <location>
        <begin position="119"/>
        <end position="143"/>
    </location>
</feature>
<protein>
    <submittedName>
        <fullName evidence="4">Uncharacterized protein LOC111125926</fullName>
    </submittedName>
</protein>